<keyword evidence="2" id="KW-1133">Transmembrane helix</keyword>
<organism evidence="3 4">
    <name type="scientific">Paractinoplanes brasiliensis</name>
    <dbReference type="NCBI Taxonomy" id="52695"/>
    <lineage>
        <taxon>Bacteria</taxon>
        <taxon>Bacillati</taxon>
        <taxon>Actinomycetota</taxon>
        <taxon>Actinomycetes</taxon>
        <taxon>Micromonosporales</taxon>
        <taxon>Micromonosporaceae</taxon>
        <taxon>Paractinoplanes</taxon>
    </lineage>
</organism>
<keyword evidence="2" id="KW-0472">Membrane</keyword>
<dbReference type="EMBL" id="SNWR01000001">
    <property type="protein sequence ID" value="TDO42386.1"/>
    <property type="molecule type" value="Genomic_DNA"/>
</dbReference>
<evidence type="ECO:0000313" key="3">
    <source>
        <dbReference type="EMBL" id="TDO42386.1"/>
    </source>
</evidence>
<name>A0A4R6K3W1_9ACTN</name>
<evidence type="ECO:0000256" key="1">
    <source>
        <dbReference type="SAM" id="MobiDB-lite"/>
    </source>
</evidence>
<feature type="transmembrane region" description="Helical" evidence="2">
    <location>
        <begin position="110"/>
        <end position="130"/>
    </location>
</feature>
<dbReference type="Proteomes" id="UP000294901">
    <property type="component" value="Unassembled WGS sequence"/>
</dbReference>
<protein>
    <submittedName>
        <fullName evidence="3">Putative membrane protein</fullName>
    </submittedName>
</protein>
<sequence length="231" mass="24333">MSKLVPAGLIALALVPSVAGAVRIGSLANGDAPARFADMPAPVVVHIVGALIYSLVGAFQFDAAFRRRRRAWHRRTGRVVVVAGLAVALSGAWMTLLSDLPDHDGVIVNATRVVVSAVMAYGLVAAVVAIRRRDIRRHRAWMIRAYALALGAGTQAFVLGPVAALDGGQPGVTGRTIGMLLGWAINVAVAEWIIRRPGRSRPAGSAHPAHGRFRGSRRLPTVDGSNEIPAN</sequence>
<reference evidence="3 4" key="1">
    <citation type="submission" date="2019-03" db="EMBL/GenBank/DDBJ databases">
        <title>Sequencing the genomes of 1000 actinobacteria strains.</title>
        <authorList>
            <person name="Klenk H.-P."/>
        </authorList>
    </citation>
    <scope>NUCLEOTIDE SEQUENCE [LARGE SCALE GENOMIC DNA]</scope>
    <source>
        <strain evidence="3 4">DSM 43805</strain>
    </source>
</reference>
<feature type="transmembrane region" description="Helical" evidence="2">
    <location>
        <begin position="142"/>
        <end position="164"/>
    </location>
</feature>
<dbReference type="AlphaFoldDB" id="A0A4R6K3W1"/>
<accession>A0A4R6K3W1</accession>
<dbReference type="Pfam" id="PF10067">
    <property type="entry name" value="DUF2306"/>
    <property type="match status" value="1"/>
</dbReference>
<comment type="caution">
    <text evidence="3">The sequence shown here is derived from an EMBL/GenBank/DDBJ whole genome shotgun (WGS) entry which is preliminary data.</text>
</comment>
<keyword evidence="2" id="KW-0812">Transmembrane</keyword>
<dbReference type="RefSeq" id="WP_133876284.1">
    <property type="nucleotide sequence ID" value="NZ_BOMD01000062.1"/>
</dbReference>
<dbReference type="InterPro" id="IPR018750">
    <property type="entry name" value="DUF2306_membrane"/>
</dbReference>
<keyword evidence="4" id="KW-1185">Reference proteome</keyword>
<feature type="transmembrane region" description="Helical" evidence="2">
    <location>
        <begin position="77"/>
        <end position="98"/>
    </location>
</feature>
<feature type="transmembrane region" description="Helical" evidence="2">
    <location>
        <begin position="44"/>
        <end position="65"/>
    </location>
</feature>
<feature type="region of interest" description="Disordered" evidence="1">
    <location>
        <begin position="199"/>
        <end position="231"/>
    </location>
</feature>
<dbReference type="OrthoDB" id="4698148at2"/>
<feature type="transmembrane region" description="Helical" evidence="2">
    <location>
        <begin position="176"/>
        <end position="194"/>
    </location>
</feature>
<proteinExistence type="predicted"/>
<evidence type="ECO:0000256" key="2">
    <source>
        <dbReference type="SAM" id="Phobius"/>
    </source>
</evidence>
<evidence type="ECO:0000313" key="4">
    <source>
        <dbReference type="Proteomes" id="UP000294901"/>
    </source>
</evidence>
<gene>
    <name evidence="3" type="ORF">C8E87_6157</name>
</gene>